<dbReference type="PANTHER" id="PTHR45913:SF19">
    <property type="entry name" value="LOW QUALITY PROTEIN: ZINC FINGER BED DOMAIN-CONTAINING PROTEIN 5-LIKE"/>
    <property type="match status" value="1"/>
</dbReference>
<comment type="caution">
    <text evidence="1">The sequence shown here is derived from an EMBL/GenBank/DDBJ whole genome shotgun (WGS) entry which is preliminary data.</text>
</comment>
<evidence type="ECO:0000313" key="2">
    <source>
        <dbReference type="Proteomes" id="UP000499080"/>
    </source>
</evidence>
<dbReference type="Proteomes" id="UP000499080">
    <property type="component" value="Unassembled WGS sequence"/>
</dbReference>
<gene>
    <name evidence="1" type="primary">ZMYM6_0</name>
    <name evidence="1" type="ORF">AVEN_128017_1</name>
</gene>
<reference evidence="1 2" key="1">
    <citation type="journal article" date="2019" name="Sci. Rep.">
        <title>Orb-weaving spider Araneus ventricosus genome elucidates the spidroin gene catalogue.</title>
        <authorList>
            <person name="Kono N."/>
            <person name="Nakamura H."/>
            <person name="Ohtoshi R."/>
            <person name="Moran D.A.P."/>
            <person name="Shinohara A."/>
            <person name="Yoshida Y."/>
            <person name="Fujiwara M."/>
            <person name="Mori M."/>
            <person name="Tomita M."/>
            <person name="Arakawa K."/>
        </authorList>
    </citation>
    <scope>NUCLEOTIDE SEQUENCE [LARGE SCALE GENOMIC DNA]</scope>
</reference>
<accession>A0A4Y1ZZH5</accession>
<dbReference type="PANTHER" id="PTHR45913">
    <property type="entry name" value="EPM2A-INTERACTING PROTEIN 1"/>
    <property type="match status" value="1"/>
</dbReference>
<dbReference type="EMBL" id="BGPR01000002">
    <property type="protein sequence ID" value="GBL72810.1"/>
    <property type="molecule type" value="Genomic_DNA"/>
</dbReference>
<evidence type="ECO:0000313" key="1">
    <source>
        <dbReference type="EMBL" id="GBL72810.1"/>
    </source>
</evidence>
<keyword evidence="2" id="KW-1185">Reference proteome</keyword>
<dbReference type="OrthoDB" id="6580598at2759"/>
<organism evidence="1 2">
    <name type="scientific">Araneus ventricosus</name>
    <name type="common">Orbweaver spider</name>
    <name type="synonym">Epeira ventricosa</name>
    <dbReference type="NCBI Taxonomy" id="182803"/>
    <lineage>
        <taxon>Eukaryota</taxon>
        <taxon>Metazoa</taxon>
        <taxon>Ecdysozoa</taxon>
        <taxon>Arthropoda</taxon>
        <taxon>Chelicerata</taxon>
        <taxon>Arachnida</taxon>
        <taxon>Araneae</taxon>
        <taxon>Araneomorphae</taxon>
        <taxon>Entelegynae</taxon>
        <taxon>Araneoidea</taxon>
        <taxon>Araneidae</taxon>
        <taxon>Araneus</taxon>
    </lineage>
</organism>
<protein>
    <submittedName>
        <fullName evidence="1">Zinc finger MYM-type protein 6</fullName>
    </submittedName>
</protein>
<dbReference type="AlphaFoldDB" id="A0A4Y1ZZH5"/>
<proteinExistence type="predicted"/>
<name>A0A4Y1ZZH5_ARAVE</name>
<sequence length="177" mass="20470">MPLYCFMSYVHHIGYSRDHDANVYKCCSSFNYSQSQSCRSFYLYRIYRECVPLSNDTVARRIGDIIEDVQHQLFEKLRDKFLSIQLDEAMHSNKDAHLIAYVRFCDGMSAVEEQLFCKPIELKATTLALFTILNDFINKEKIEWKNCVGMGTDGVSSMSGRFQSIRALVKQKSSQCV</sequence>